<evidence type="ECO:0000313" key="1">
    <source>
        <dbReference type="EMBL" id="JAS12140.1"/>
    </source>
</evidence>
<protein>
    <submittedName>
        <fullName evidence="1">Uncharacterized protein</fullName>
    </submittedName>
</protein>
<proteinExistence type="predicted"/>
<organism evidence="1">
    <name type="scientific">Clastoptera arizonana</name>
    <name type="common">Arizona spittle bug</name>
    <dbReference type="NCBI Taxonomy" id="38151"/>
    <lineage>
        <taxon>Eukaryota</taxon>
        <taxon>Metazoa</taxon>
        <taxon>Ecdysozoa</taxon>
        <taxon>Arthropoda</taxon>
        <taxon>Hexapoda</taxon>
        <taxon>Insecta</taxon>
        <taxon>Pterygota</taxon>
        <taxon>Neoptera</taxon>
        <taxon>Paraneoptera</taxon>
        <taxon>Hemiptera</taxon>
        <taxon>Auchenorrhyncha</taxon>
        <taxon>Cercopoidea</taxon>
        <taxon>Clastopteridae</taxon>
        <taxon>Clastoptera</taxon>
    </lineage>
</organism>
<name>A0A1B6CFJ3_9HEMI</name>
<sequence length="136" mass="16262">LFFIFLFNLSFANFPKGSEKWLLAKYLITLDNTILDILNSPEPSKAQVLMDYMSSYFETFVDLRNKVQMKQPEVFSEADYIVKHESLHLVLINYDDIETDTFFGDDEMKIKTFKSIYRRIYNLWLKFKTDVVNMRL</sequence>
<reference evidence="1" key="1">
    <citation type="submission" date="2015-12" db="EMBL/GenBank/DDBJ databases">
        <title>De novo transcriptome assembly of four potential Pierce s Disease insect vectors from Arizona vineyards.</title>
        <authorList>
            <person name="Tassone E.E."/>
        </authorList>
    </citation>
    <scope>NUCLEOTIDE SEQUENCE</scope>
</reference>
<accession>A0A1B6CFJ3</accession>
<dbReference type="AlphaFoldDB" id="A0A1B6CFJ3"/>
<feature type="non-terminal residue" evidence="1">
    <location>
        <position position="1"/>
    </location>
</feature>
<gene>
    <name evidence="1" type="ORF">g.45127</name>
</gene>
<dbReference type="EMBL" id="GEDC01025158">
    <property type="protein sequence ID" value="JAS12140.1"/>
    <property type="molecule type" value="Transcribed_RNA"/>
</dbReference>